<name>A0A328BQU5_9BACT</name>
<feature type="compositionally biased region" description="Low complexity" evidence="1">
    <location>
        <begin position="22"/>
        <end position="32"/>
    </location>
</feature>
<dbReference type="OrthoDB" id="883664at2"/>
<dbReference type="Proteomes" id="UP000248553">
    <property type="component" value="Unassembled WGS sequence"/>
</dbReference>
<evidence type="ECO:0000313" key="3">
    <source>
        <dbReference type="EMBL" id="RAK68376.1"/>
    </source>
</evidence>
<evidence type="ECO:0000313" key="4">
    <source>
        <dbReference type="Proteomes" id="UP000248553"/>
    </source>
</evidence>
<gene>
    <name evidence="3" type="ORF">DLM85_10165</name>
</gene>
<keyword evidence="2" id="KW-0732">Signal</keyword>
<accession>A0A328BQU5</accession>
<sequence length="151" mass="16333">MKNYVAAAALLVGGLLTTAAAQAQTQTGPATPFTGGEKPRREATTKKRKQPSAEELARMQQRMSMNPDEVKRDQQMEVLDARAGLSTSLGSSGGTARQYDRSSGGFTVRKFRGDARNTAMQKRGESRPAPGIDPPGKPLKHKKPKRHFLGL</sequence>
<protein>
    <recommendedName>
        <fullName evidence="5">DUF4890 domain-containing protein</fullName>
    </recommendedName>
</protein>
<feature type="region of interest" description="Disordered" evidence="1">
    <location>
        <begin position="85"/>
        <end position="151"/>
    </location>
</feature>
<feature type="region of interest" description="Disordered" evidence="1">
    <location>
        <begin position="22"/>
        <end position="70"/>
    </location>
</feature>
<reference evidence="4" key="1">
    <citation type="submission" date="2018-05" db="EMBL/GenBank/DDBJ databases">
        <authorList>
            <person name="Nie L."/>
        </authorList>
    </citation>
    <scope>NUCLEOTIDE SEQUENCE [LARGE SCALE GENOMIC DNA]</scope>
    <source>
        <strain evidence="4">NL</strain>
    </source>
</reference>
<evidence type="ECO:0000256" key="2">
    <source>
        <dbReference type="SAM" id="SignalP"/>
    </source>
</evidence>
<feature type="compositionally biased region" description="Basic residues" evidence="1">
    <location>
        <begin position="138"/>
        <end position="151"/>
    </location>
</feature>
<feature type="compositionally biased region" description="Basic and acidic residues" evidence="1">
    <location>
        <begin position="37"/>
        <end position="57"/>
    </location>
</feature>
<keyword evidence="4" id="KW-1185">Reference proteome</keyword>
<comment type="caution">
    <text evidence="3">The sequence shown here is derived from an EMBL/GenBank/DDBJ whole genome shotgun (WGS) entry which is preliminary data.</text>
</comment>
<evidence type="ECO:0000256" key="1">
    <source>
        <dbReference type="SAM" id="MobiDB-lite"/>
    </source>
</evidence>
<dbReference type="EMBL" id="QHKM01000002">
    <property type="protein sequence ID" value="RAK68376.1"/>
    <property type="molecule type" value="Genomic_DNA"/>
</dbReference>
<feature type="signal peptide" evidence="2">
    <location>
        <begin position="1"/>
        <end position="23"/>
    </location>
</feature>
<proteinExistence type="predicted"/>
<feature type="chain" id="PRO_5016398245" description="DUF4890 domain-containing protein" evidence="2">
    <location>
        <begin position="24"/>
        <end position="151"/>
    </location>
</feature>
<dbReference type="AlphaFoldDB" id="A0A328BQU5"/>
<dbReference type="RefSeq" id="WP_111477989.1">
    <property type="nucleotide sequence ID" value="NZ_QHKM01000002.1"/>
</dbReference>
<evidence type="ECO:0008006" key="5">
    <source>
        <dbReference type="Google" id="ProtNLM"/>
    </source>
</evidence>
<organism evidence="3 4">
    <name type="scientific">Hymenobacter edaphi</name>
    <dbReference type="NCBI Taxonomy" id="2211146"/>
    <lineage>
        <taxon>Bacteria</taxon>
        <taxon>Pseudomonadati</taxon>
        <taxon>Bacteroidota</taxon>
        <taxon>Cytophagia</taxon>
        <taxon>Cytophagales</taxon>
        <taxon>Hymenobacteraceae</taxon>
        <taxon>Hymenobacter</taxon>
    </lineage>
</organism>